<reference evidence="1 2" key="1">
    <citation type="submission" date="2023-07" db="EMBL/GenBank/DDBJ databases">
        <title>The novel representative of Negativicutes class, Anaeroselena agilis gen. nov. sp. nov.</title>
        <authorList>
            <person name="Prokofeva M.I."/>
            <person name="Elcheninov A.G."/>
            <person name="Klyukina A."/>
            <person name="Kublanov I.V."/>
            <person name="Frolov E.N."/>
            <person name="Podosokorskaya O.A."/>
        </authorList>
    </citation>
    <scope>NUCLEOTIDE SEQUENCE [LARGE SCALE GENOMIC DNA]</scope>
    <source>
        <strain evidence="1 2">4137-cl</strain>
    </source>
</reference>
<sequence>MIQTISADEVKRRAAALGADLCGIAPVDRFVDAPAGFHPTAVLGGCRSVIVIAQQFPASVFASPSAAAYTFAMFKAADQVDTAAFRIASELDRLGSRAIAVPSREPYEYWDEGRRHGQGILSLKHAAVRAGLGRMGKNTLLVNDKFGNLLCLGAVLVDRELAADRPAEYLTCEPDCRICLDACPAKALDGASIEQRKCRSVCGRYSEGGGFIYACNLCRRSCPHHRGLKTLLEREKA</sequence>
<dbReference type="RefSeq" id="WP_413778548.1">
    <property type="nucleotide sequence ID" value="NZ_JAUOZS010000001.1"/>
</dbReference>
<protein>
    <recommendedName>
        <fullName evidence="3">Epoxyqueuosine reductase</fullName>
    </recommendedName>
</protein>
<evidence type="ECO:0000313" key="1">
    <source>
        <dbReference type="EMBL" id="MDT8899985.1"/>
    </source>
</evidence>
<comment type="caution">
    <text evidence="1">The sequence shown here is derived from an EMBL/GenBank/DDBJ whole genome shotgun (WGS) entry which is preliminary data.</text>
</comment>
<evidence type="ECO:0008006" key="3">
    <source>
        <dbReference type="Google" id="ProtNLM"/>
    </source>
</evidence>
<gene>
    <name evidence="1" type="ORF">Q4T40_01890</name>
</gene>
<organism evidence="1 2">
    <name type="scientific">Anaeroselena agilis</name>
    <dbReference type="NCBI Taxonomy" id="3063788"/>
    <lineage>
        <taxon>Bacteria</taxon>
        <taxon>Bacillati</taxon>
        <taxon>Bacillota</taxon>
        <taxon>Negativicutes</taxon>
        <taxon>Acetonemataceae</taxon>
        <taxon>Anaeroselena</taxon>
    </lineage>
</organism>
<dbReference type="Proteomes" id="UP001254848">
    <property type="component" value="Unassembled WGS sequence"/>
</dbReference>
<dbReference type="EMBL" id="JAUOZS010000001">
    <property type="protein sequence ID" value="MDT8899985.1"/>
    <property type="molecule type" value="Genomic_DNA"/>
</dbReference>
<proteinExistence type="predicted"/>
<keyword evidence="2" id="KW-1185">Reference proteome</keyword>
<name>A0ABU3NT30_9FIRM</name>
<evidence type="ECO:0000313" key="2">
    <source>
        <dbReference type="Proteomes" id="UP001254848"/>
    </source>
</evidence>
<dbReference type="PANTHER" id="PTHR42827">
    <property type="entry name" value="IRON-SULFUR CLUSTER-BINDING PROTEIN-RELATED"/>
    <property type="match status" value="1"/>
</dbReference>
<accession>A0ABU3NT30</accession>
<dbReference type="PANTHER" id="PTHR42827:SF1">
    <property type="entry name" value="IRON-SULFUR CLUSTER-BINDING PROTEIN"/>
    <property type="match status" value="1"/>
</dbReference>